<keyword evidence="3 7" id="KW-0812">Transmembrane</keyword>
<feature type="transmembrane region" description="Helical" evidence="7">
    <location>
        <begin position="41"/>
        <end position="63"/>
    </location>
</feature>
<name>A0ABV1W1X1_9ACTN</name>
<keyword evidence="10" id="KW-1185">Reference proteome</keyword>
<evidence type="ECO:0000256" key="6">
    <source>
        <dbReference type="SAM" id="MobiDB-lite"/>
    </source>
</evidence>
<evidence type="ECO:0000256" key="3">
    <source>
        <dbReference type="ARBA" id="ARBA00022692"/>
    </source>
</evidence>
<keyword evidence="5 7" id="KW-0472">Membrane</keyword>
<keyword evidence="2" id="KW-1003">Cell membrane</keyword>
<gene>
    <name evidence="9" type="ORF">ABT317_14545</name>
</gene>
<evidence type="ECO:0000256" key="5">
    <source>
        <dbReference type="ARBA" id="ARBA00023136"/>
    </source>
</evidence>
<protein>
    <submittedName>
        <fullName evidence="9">RDD family protein</fullName>
    </submittedName>
</protein>
<sequence>MSTDQPLPGSEEPPEEPLWGKPDAPGPPTDMPPLAARWRRLLARIIDYIMIIGVPSNLIVWIYDRIHPALGLMGSALLGMIFWLVYIGYDGYLLTTRGRTFGKQWMKIQVGMLHDGSLPAGWPGWLRAAAYGLPGVLAEAGWALWAINVLPAFVPSVLGILWLINVLWLLWDKPYHQALHDKVAKTVVVSAQ</sequence>
<evidence type="ECO:0000256" key="7">
    <source>
        <dbReference type="SAM" id="Phobius"/>
    </source>
</evidence>
<evidence type="ECO:0000256" key="1">
    <source>
        <dbReference type="ARBA" id="ARBA00004651"/>
    </source>
</evidence>
<proteinExistence type="predicted"/>
<evidence type="ECO:0000313" key="10">
    <source>
        <dbReference type="Proteomes" id="UP001458415"/>
    </source>
</evidence>
<feature type="domain" description="RDD" evidence="8">
    <location>
        <begin position="35"/>
        <end position="185"/>
    </location>
</feature>
<dbReference type="InterPro" id="IPR010432">
    <property type="entry name" value="RDD"/>
</dbReference>
<dbReference type="Proteomes" id="UP001458415">
    <property type="component" value="Unassembled WGS sequence"/>
</dbReference>
<comment type="caution">
    <text evidence="9">The sequence shown here is derived from an EMBL/GenBank/DDBJ whole genome shotgun (WGS) entry which is preliminary data.</text>
</comment>
<evidence type="ECO:0000313" key="9">
    <source>
        <dbReference type="EMBL" id="MER6978192.1"/>
    </source>
</evidence>
<accession>A0ABV1W1X1</accession>
<dbReference type="RefSeq" id="WP_086728365.1">
    <property type="nucleotide sequence ID" value="NZ_MUBM01000235.1"/>
</dbReference>
<feature type="region of interest" description="Disordered" evidence="6">
    <location>
        <begin position="1"/>
        <end position="26"/>
    </location>
</feature>
<reference evidence="9 10" key="1">
    <citation type="submission" date="2024-06" db="EMBL/GenBank/DDBJ databases">
        <title>The Natural Products Discovery Center: Release of the First 8490 Sequenced Strains for Exploring Actinobacteria Biosynthetic Diversity.</title>
        <authorList>
            <person name="Kalkreuter E."/>
            <person name="Kautsar S.A."/>
            <person name="Yang D."/>
            <person name="Bader C.D."/>
            <person name="Teijaro C.N."/>
            <person name="Fluegel L."/>
            <person name="Davis C.M."/>
            <person name="Simpson J.R."/>
            <person name="Lauterbach L."/>
            <person name="Steele A.D."/>
            <person name="Gui C."/>
            <person name="Meng S."/>
            <person name="Li G."/>
            <person name="Viehrig K."/>
            <person name="Ye F."/>
            <person name="Su P."/>
            <person name="Kiefer A.F."/>
            <person name="Nichols A."/>
            <person name="Cepeda A.J."/>
            <person name="Yan W."/>
            <person name="Fan B."/>
            <person name="Jiang Y."/>
            <person name="Adhikari A."/>
            <person name="Zheng C.-J."/>
            <person name="Schuster L."/>
            <person name="Cowan T.M."/>
            <person name="Smanski M.J."/>
            <person name="Chevrette M.G."/>
            <person name="De Carvalho L.P.S."/>
            <person name="Shen B."/>
        </authorList>
    </citation>
    <scope>NUCLEOTIDE SEQUENCE [LARGE SCALE GENOMIC DNA]</scope>
    <source>
        <strain evidence="9 10">NPDC000634</strain>
    </source>
</reference>
<dbReference type="PANTHER" id="PTHR36115:SF4">
    <property type="entry name" value="MEMBRANE PROTEIN"/>
    <property type="match status" value="1"/>
</dbReference>
<evidence type="ECO:0000256" key="4">
    <source>
        <dbReference type="ARBA" id="ARBA00022989"/>
    </source>
</evidence>
<dbReference type="Pfam" id="PF06271">
    <property type="entry name" value="RDD"/>
    <property type="match status" value="1"/>
</dbReference>
<feature type="transmembrane region" description="Helical" evidence="7">
    <location>
        <begin position="153"/>
        <end position="171"/>
    </location>
</feature>
<dbReference type="EMBL" id="JBEPCU010000204">
    <property type="protein sequence ID" value="MER6978192.1"/>
    <property type="molecule type" value="Genomic_DNA"/>
</dbReference>
<feature type="transmembrane region" description="Helical" evidence="7">
    <location>
        <begin position="69"/>
        <end position="89"/>
    </location>
</feature>
<organism evidence="9 10">
    <name type="scientific">Streptomyces carpinensis</name>
    <dbReference type="NCBI Taxonomy" id="66369"/>
    <lineage>
        <taxon>Bacteria</taxon>
        <taxon>Bacillati</taxon>
        <taxon>Actinomycetota</taxon>
        <taxon>Actinomycetes</taxon>
        <taxon>Kitasatosporales</taxon>
        <taxon>Streptomycetaceae</taxon>
        <taxon>Streptomyces</taxon>
    </lineage>
</organism>
<keyword evidence="4 7" id="KW-1133">Transmembrane helix</keyword>
<dbReference type="InterPro" id="IPR051791">
    <property type="entry name" value="Pra-immunoreactive"/>
</dbReference>
<dbReference type="PANTHER" id="PTHR36115">
    <property type="entry name" value="PROLINE-RICH ANTIGEN HOMOLOG-RELATED"/>
    <property type="match status" value="1"/>
</dbReference>
<evidence type="ECO:0000256" key="2">
    <source>
        <dbReference type="ARBA" id="ARBA00022475"/>
    </source>
</evidence>
<evidence type="ECO:0000259" key="8">
    <source>
        <dbReference type="Pfam" id="PF06271"/>
    </source>
</evidence>
<comment type="subcellular location">
    <subcellularLocation>
        <location evidence="1">Cell membrane</location>
        <topology evidence="1">Multi-pass membrane protein</topology>
    </subcellularLocation>
</comment>